<dbReference type="Pfam" id="PF19054">
    <property type="entry name" value="DUF5753"/>
    <property type="match status" value="1"/>
</dbReference>
<reference evidence="2 3" key="1">
    <citation type="submission" date="2021-10" db="EMBL/GenBank/DDBJ databases">
        <title>Streptomyces gossypii sp. nov., isolated from soil collected from cotton field.</title>
        <authorList>
            <person name="Ge X."/>
            <person name="Chen X."/>
            <person name="Liu W."/>
        </authorList>
    </citation>
    <scope>NUCLEOTIDE SEQUENCE [LARGE SCALE GENOMIC DNA]</scope>
    <source>
        <strain evidence="2 3">N2-109</strain>
    </source>
</reference>
<organism evidence="2 3">
    <name type="scientific">Streptomyces gossypii</name>
    <dbReference type="NCBI Taxonomy" id="2883101"/>
    <lineage>
        <taxon>Bacteria</taxon>
        <taxon>Bacillati</taxon>
        <taxon>Actinomycetota</taxon>
        <taxon>Actinomycetes</taxon>
        <taxon>Kitasatosporales</taxon>
        <taxon>Streptomycetaceae</taxon>
        <taxon>Streptomyces</taxon>
    </lineage>
</organism>
<dbReference type="InterPro" id="IPR043917">
    <property type="entry name" value="DUF5753"/>
</dbReference>
<evidence type="ECO:0000313" key="2">
    <source>
        <dbReference type="EMBL" id="MCT2594661.1"/>
    </source>
</evidence>
<evidence type="ECO:0000259" key="1">
    <source>
        <dbReference type="PROSITE" id="PS50943"/>
    </source>
</evidence>
<dbReference type="RefSeq" id="WP_260222009.1">
    <property type="nucleotide sequence ID" value="NZ_JAJAGO010000024.1"/>
</dbReference>
<dbReference type="Gene3D" id="1.10.260.40">
    <property type="entry name" value="lambda repressor-like DNA-binding domains"/>
    <property type="match status" value="1"/>
</dbReference>
<comment type="caution">
    <text evidence="2">The sequence shown here is derived from an EMBL/GenBank/DDBJ whole genome shotgun (WGS) entry which is preliminary data.</text>
</comment>
<dbReference type="Pfam" id="PF13560">
    <property type="entry name" value="HTH_31"/>
    <property type="match status" value="1"/>
</dbReference>
<dbReference type="InterPro" id="IPR010982">
    <property type="entry name" value="Lambda_DNA-bd_dom_sf"/>
</dbReference>
<dbReference type="PROSITE" id="PS50943">
    <property type="entry name" value="HTH_CROC1"/>
    <property type="match status" value="1"/>
</dbReference>
<dbReference type="InterPro" id="IPR001387">
    <property type="entry name" value="Cro/C1-type_HTH"/>
</dbReference>
<dbReference type="Proteomes" id="UP001156389">
    <property type="component" value="Unassembled WGS sequence"/>
</dbReference>
<dbReference type="CDD" id="cd00093">
    <property type="entry name" value="HTH_XRE"/>
    <property type="match status" value="1"/>
</dbReference>
<dbReference type="SUPFAM" id="SSF47413">
    <property type="entry name" value="lambda repressor-like DNA-binding domains"/>
    <property type="match status" value="1"/>
</dbReference>
<protein>
    <submittedName>
        <fullName evidence="2">Helix-turn-helix transcriptional regulator</fullName>
    </submittedName>
</protein>
<name>A0ABT2K3I6_9ACTN</name>
<evidence type="ECO:0000313" key="3">
    <source>
        <dbReference type="Proteomes" id="UP001156389"/>
    </source>
</evidence>
<feature type="domain" description="HTH cro/C1-type" evidence="1">
    <location>
        <begin position="21"/>
        <end position="74"/>
    </location>
</feature>
<proteinExistence type="predicted"/>
<accession>A0ABT2K3I6</accession>
<dbReference type="EMBL" id="JAJAGO010000024">
    <property type="protein sequence ID" value="MCT2594661.1"/>
    <property type="molecule type" value="Genomic_DNA"/>
</dbReference>
<keyword evidence="3" id="KW-1185">Reference proteome</keyword>
<gene>
    <name evidence="2" type="ORF">LHJ74_32925</name>
</gene>
<dbReference type="SMART" id="SM00530">
    <property type="entry name" value="HTH_XRE"/>
    <property type="match status" value="1"/>
</dbReference>
<sequence length="284" mass="31532">MGRSKSLDPRASLAAALGSKIRKLREARGWTQQGLADQMYVSASRIAQIELATDPPNEALAEDLDRVLGADDEINVAWHHMHRVGYPAWVRPYIDLEKRASRMRHFAPQLVPGLLQTPAYARTLFLSGQPGISESELNRQVEARTSRHKLLEGPDPLYFWAVLDVSILLRPFGDEPAIMGEQLAHLLAMTERPHIQLQVLPLEAGHHGLLDGALALLDFADGPGVAYLMGLGTGEIVESAEDVKRFSMIYDQLMVKSLPPEPSRDLIKTTMKERYGCHPPPNPD</sequence>